<organism evidence="1">
    <name type="scientific">marine metagenome</name>
    <dbReference type="NCBI Taxonomy" id="408172"/>
    <lineage>
        <taxon>unclassified sequences</taxon>
        <taxon>metagenomes</taxon>
        <taxon>ecological metagenomes</taxon>
    </lineage>
</organism>
<proteinExistence type="predicted"/>
<evidence type="ECO:0008006" key="2">
    <source>
        <dbReference type="Google" id="ProtNLM"/>
    </source>
</evidence>
<name>A0A382YII9_9ZZZZ</name>
<accession>A0A382YII9</accession>
<gene>
    <name evidence="1" type="ORF">METZ01_LOCUS435956</name>
</gene>
<reference evidence="1" key="1">
    <citation type="submission" date="2018-05" db="EMBL/GenBank/DDBJ databases">
        <authorList>
            <person name="Lanie J.A."/>
            <person name="Ng W.-L."/>
            <person name="Kazmierczak K.M."/>
            <person name="Andrzejewski T.M."/>
            <person name="Davidsen T.M."/>
            <person name="Wayne K.J."/>
            <person name="Tettelin H."/>
            <person name="Glass J.I."/>
            <person name="Rusch D."/>
            <person name="Podicherti R."/>
            <person name="Tsui H.-C.T."/>
            <person name="Winkler M.E."/>
        </authorList>
    </citation>
    <scope>NUCLEOTIDE SEQUENCE</scope>
</reference>
<dbReference type="EMBL" id="UINC01176123">
    <property type="protein sequence ID" value="SVD83102.1"/>
    <property type="molecule type" value="Genomic_DNA"/>
</dbReference>
<evidence type="ECO:0000313" key="1">
    <source>
        <dbReference type="EMBL" id="SVD83102.1"/>
    </source>
</evidence>
<dbReference type="Gene3D" id="2.60.40.2810">
    <property type="match status" value="1"/>
</dbReference>
<feature type="non-terminal residue" evidence="1">
    <location>
        <position position="1"/>
    </location>
</feature>
<dbReference type="AlphaFoldDB" id="A0A382YII9"/>
<dbReference type="Pfam" id="PF17963">
    <property type="entry name" value="Big_9"/>
    <property type="match status" value="1"/>
</dbReference>
<feature type="non-terminal residue" evidence="1">
    <location>
        <position position="263"/>
    </location>
</feature>
<sequence length="263" mass="28278">FPSVPLETDDLILSYVYTDIENDPESGTEITWFKDGAEQGGFANQLTIPSSATSCDEVWYAIITPSDGMDVGESVQTNSVTVCGANTPPVWAEIPPQHILEDSGFDNQLDMVEYVSDGEQAFTQLNFTVDSNSDSINLDAEFSGSVLILSTITENYFTINPIVLGLIVTDGFETVTTLLDVFIDPVNDTPVVEDITAEVNEDGSVSIELTGMDIDGDSLTFSVVDAPINGFYVDGVYTPITDFNGTDSFTYSASDGTDDSNIA</sequence>
<protein>
    <recommendedName>
        <fullName evidence="2">Cadherin domain-containing protein</fullName>
    </recommendedName>
</protein>